<dbReference type="Gene3D" id="3.30.70.330">
    <property type="match status" value="1"/>
</dbReference>
<evidence type="ECO:0000313" key="5">
    <source>
        <dbReference type="EMBL" id="CEK82048.1"/>
    </source>
</evidence>
<feature type="domain" description="RRM" evidence="4">
    <location>
        <begin position="387"/>
        <end position="458"/>
    </location>
</feature>
<organism evidence="5">
    <name type="scientific">Arion vulgaris</name>
    <dbReference type="NCBI Taxonomy" id="1028688"/>
    <lineage>
        <taxon>Eukaryota</taxon>
        <taxon>Metazoa</taxon>
        <taxon>Spiralia</taxon>
        <taxon>Lophotrochozoa</taxon>
        <taxon>Mollusca</taxon>
        <taxon>Gastropoda</taxon>
        <taxon>Heterobranchia</taxon>
        <taxon>Euthyneura</taxon>
        <taxon>Panpulmonata</taxon>
        <taxon>Eupulmonata</taxon>
        <taxon>Stylommatophora</taxon>
        <taxon>Helicina</taxon>
        <taxon>Arionoidea</taxon>
        <taxon>Arionidae</taxon>
        <taxon>Arion</taxon>
    </lineage>
</organism>
<gene>
    <name evidence="5" type="primary">ORF129366</name>
</gene>
<dbReference type="InterPro" id="IPR035979">
    <property type="entry name" value="RBD_domain_sf"/>
</dbReference>
<feature type="region of interest" description="Disordered" evidence="3">
    <location>
        <begin position="199"/>
        <end position="223"/>
    </location>
</feature>
<evidence type="ECO:0000259" key="4">
    <source>
        <dbReference type="PROSITE" id="PS50102"/>
    </source>
</evidence>
<reference evidence="5" key="1">
    <citation type="submission" date="2014-12" db="EMBL/GenBank/DDBJ databases">
        <title>Insight into the proteome of Arion vulgaris.</title>
        <authorList>
            <person name="Aradska J."/>
            <person name="Bulat T."/>
            <person name="Smidak R."/>
            <person name="Sarate P."/>
            <person name="Gangsoo J."/>
            <person name="Sialana F."/>
            <person name="Bilban M."/>
            <person name="Lubec G."/>
        </authorList>
    </citation>
    <scope>NUCLEOTIDE SEQUENCE</scope>
    <source>
        <tissue evidence="5">Skin</tissue>
    </source>
</reference>
<dbReference type="InterPro" id="IPR012677">
    <property type="entry name" value="Nucleotide-bd_a/b_plait_sf"/>
</dbReference>
<dbReference type="GO" id="GO:0016973">
    <property type="term" value="P:poly(A)+ mRNA export from nucleus"/>
    <property type="evidence" value="ECO:0007669"/>
    <property type="project" value="TreeGrafter"/>
</dbReference>
<dbReference type="GO" id="GO:0016607">
    <property type="term" value="C:nuclear speck"/>
    <property type="evidence" value="ECO:0007669"/>
    <property type="project" value="TreeGrafter"/>
</dbReference>
<dbReference type="PANTHER" id="PTHR19965:SF96">
    <property type="entry name" value="POLYMERASE DELTA-INTERACTING PROTEIN 3"/>
    <property type="match status" value="1"/>
</dbReference>
<dbReference type="AlphaFoldDB" id="A0A0B7AML9"/>
<dbReference type="InterPro" id="IPR051229">
    <property type="entry name" value="ALYREF_mRNA_export"/>
</dbReference>
<accession>A0A0B7AML9</accession>
<dbReference type="PANTHER" id="PTHR19965">
    <property type="entry name" value="RNA AND EXPORT FACTOR BINDING PROTEIN"/>
    <property type="match status" value="1"/>
</dbReference>
<dbReference type="PROSITE" id="PS50102">
    <property type="entry name" value="RRM"/>
    <property type="match status" value="1"/>
</dbReference>
<sequence>ADISLDEFIRKGNVKVGISTQKVKRGKLQQKPIAANNQGGIHRLAKQFDARSRLGPKVIADARDKIVINKKSGVGDARNKIVQKQVQKGTFDARSLLQRQARKLRGKVKGTPGNFTVNPSQTGLIDSLPLRRTLSNPGAQEKGQVRVTDGGLLITRQNPKTQVSLSAGGSIQVTNRSRSLEGNLANAIPIIQIRNDRYRQPGQQQMPQQSQPAQQYSHPSVRQPSYPDYNLSGHSHTLYSSQLGGYRDYDDPQYNEASIAVPEIPKINISNIRPIELAVMKPPITYSKEYTQTRVPPGAATVSQGAKQHPVTKAVLQPSKLVQAGVKRRPAQDVSGPLRLGRGGGPGIDLGTGDSSLSKKMKVAAVVDVDAIDVDIGAEVISPLQGFRVMVTNLYSGVTQDDIIELFGAVGPLKKAKLLKPGSAEVVYVNKEDAISAVQKYHSRELDGQPMYVKMTTPVAAVVKKAVGDNDPDITGEALRLYKKVGAGSLPDTPIEIPTIHRALFKAGPPGPSKSVKFTVKI</sequence>
<feature type="compositionally biased region" description="Low complexity" evidence="3">
    <location>
        <begin position="200"/>
        <end position="215"/>
    </location>
</feature>
<name>A0A0B7AML9_9EUPU</name>
<dbReference type="SMART" id="SM00360">
    <property type="entry name" value="RRM"/>
    <property type="match status" value="1"/>
</dbReference>
<evidence type="ECO:0000256" key="3">
    <source>
        <dbReference type="SAM" id="MobiDB-lite"/>
    </source>
</evidence>
<evidence type="ECO:0000256" key="2">
    <source>
        <dbReference type="PROSITE-ProRule" id="PRU00176"/>
    </source>
</evidence>
<dbReference type="EMBL" id="HACG01035183">
    <property type="protein sequence ID" value="CEK82048.1"/>
    <property type="molecule type" value="Transcribed_RNA"/>
</dbReference>
<proteinExistence type="predicted"/>
<evidence type="ECO:0000256" key="1">
    <source>
        <dbReference type="ARBA" id="ARBA00022884"/>
    </source>
</evidence>
<dbReference type="Pfam" id="PF00076">
    <property type="entry name" value="RRM_1"/>
    <property type="match status" value="1"/>
</dbReference>
<dbReference type="CDD" id="cd12681">
    <property type="entry name" value="RRM_SKAR"/>
    <property type="match status" value="1"/>
</dbReference>
<feature type="non-terminal residue" evidence="5">
    <location>
        <position position="1"/>
    </location>
</feature>
<dbReference type="GO" id="GO:0003729">
    <property type="term" value="F:mRNA binding"/>
    <property type="evidence" value="ECO:0007669"/>
    <property type="project" value="TreeGrafter"/>
</dbReference>
<dbReference type="InterPro" id="IPR000504">
    <property type="entry name" value="RRM_dom"/>
</dbReference>
<keyword evidence="1 2" id="KW-0694">RNA-binding</keyword>
<dbReference type="SUPFAM" id="SSF54928">
    <property type="entry name" value="RNA-binding domain, RBD"/>
    <property type="match status" value="1"/>
</dbReference>
<feature type="region of interest" description="Disordered" evidence="3">
    <location>
        <begin position="326"/>
        <end position="347"/>
    </location>
</feature>
<dbReference type="InterPro" id="IPR034784">
    <property type="entry name" value="PDIP3_RRM"/>
</dbReference>
<protein>
    <recommendedName>
        <fullName evidence="4">RRM domain-containing protein</fullName>
    </recommendedName>
</protein>